<proteinExistence type="predicted"/>
<evidence type="ECO:0000313" key="1">
    <source>
        <dbReference type="EMBL" id="ORL58640.1"/>
    </source>
</evidence>
<name>A0A1X0ZMD7_PSEPU</name>
<dbReference type="Proteomes" id="UP000193675">
    <property type="component" value="Unassembled WGS sequence"/>
</dbReference>
<dbReference type="RefSeq" id="WP_084859087.1">
    <property type="nucleotide sequence ID" value="NZ_JAZGOE010000001.1"/>
</dbReference>
<reference evidence="1 2" key="1">
    <citation type="submission" date="2017-04" db="EMBL/GenBank/DDBJ databases">
        <title>Presence of VIM-2 positive Pseudomonas species in chickens and their surrounding environment.</title>
        <authorList>
            <person name="Zhang R."/>
        </authorList>
    </citation>
    <scope>NUCLEOTIDE SEQUENCE [LARGE SCALE GENOMIC DNA]</scope>
    <source>
        <strain evidence="1 2">DZ-C18</strain>
    </source>
</reference>
<gene>
    <name evidence="1" type="ORF">B7H17_24195</name>
</gene>
<dbReference type="OrthoDB" id="6943519at2"/>
<accession>A0A1X0ZMD7</accession>
<dbReference type="EMBL" id="NBWC01000049">
    <property type="protein sequence ID" value="ORL58640.1"/>
    <property type="molecule type" value="Genomic_DNA"/>
</dbReference>
<evidence type="ECO:0000313" key="2">
    <source>
        <dbReference type="Proteomes" id="UP000193675"/>
    </source>
</evidence>
<sequence>MNPSPTAGNTTPQLGFEFSSLGSTPVGVNKCGSTSISDLDLPSTTGSEVGDALSRMIVDDRVLHMGITNWRDLLDRAITLGHTELYPSEDGRQGLRTPGFRFGPIHRLPEQGPEYVLQTVNRQRMQAALASGVPLKSGRVAVDDVMKVDLVITGDGMQLGLFNGRKSVGTLPLAFDAIPLPGHCGAGGQDFVGSSLMTMLSNAFPETDAPLMHRATVAAYAQILKGLGGGGAK</sequence>
<dbReference type="AlphaFoldDB" id="A0A1X0ZMD7"/>
<protein>
    <submittedName>
        <fullName evidence="1">Uncharacterized protein</fullName>
    </submittedName>
</protein>
<organism evidence="1 2">
    <name type="scientific">Pseudomonas putida</name>
    <name type="common">Arthrobacter siderocapsulatus</name>
    <dbReference type="NCBI Taxonomy" id="303"/>
    <lineage>
        <taxon>Bacteria</taxon>
        <taxon>Pseudomonadati</taxon>
        <taxon>Pseudomonadota</taxon>
        <taxon>Gammaproteobacteria</taxon>
        <taxon>Pseudomonadales</taxon>
        <taxon>Pseudomonadaceae</taxon>
        <taxon>Pseudomonas</taxon>
    </lineage>
</organism>
<comment type="caution">
    <text evidence="1">The sequence shown here is derived from an EMBL/GenBank/DDBJ whole genome shotgun (WGS) entry which is preliminary data.</text>
</comment>